<sequence length="660" mass="74061">MTSGGHRRCRSEIVSSVDEAEANGFQRFKTHMQRALNWGGTPDQAFFNPDRKRHWAQFHSNPLDATTKYENTTTLFEHFLIAGIHPNANLDPVEDAFAKSMHFQSPPVVIMEPQILFRYPPGNRLPMPLSDMASFCFPEGVKACMLAKSPSLSELNQLVYGQDHLSRDDLSFIFSLKVADNATLYGVCLHTQEFVQRPPGMLGVASSLPRVPGHGSPFLITAPRCYCLLTRVPFFELHFDMLNGIVAQERLSRITQFVSERSWMDSAIPVEGTLALRLNSPSKLETRSPTCDASENRRECLGQMHDSMSIEACVVPVNGSLERIQTSGPLFSSVRGVVTEDEDGVLSCSETSKTIMEWAKENKNEMLQIVCGYHALPVPSYGGKVHFKPLEHLHAIEYYRTGFAFGEDPNADISMIPDKVKLKLAAIEEAVSLSNWTTITICRALSLQNVLALLAAILLEKQVIITSPNLGVLSATVLSLIPMILPFEWQSLFLPVLPWKMLDFLDAPVPFVVGILHKPADLKMKSNNLVHVNLADDRVKASSLPALPKQRELINRLGPLHARLSSDKTAAKKHPVYKCNKWQIDAATQFLTCMRQHLESLCSNLSYHSITYPNKRVSLLVKDSYIDSFPYRDRQFVTEFVDTQMFTLLSDTRLSRPPEY</sequence>
<dbReference type="EMBL" id="CM007892">
    <property type="protein sequence ID" value="OTG32097.1"/>
    <property type="molecule type" value="Genomic_DNA"/>
</dbReference>
<reference evidence="2" key="3">
    <citation type="submission" date="2020-06" db="EMBL/GenBank/DDBJ databases">
        <title>Helianthus annuus Genome sequencing and assembly Release 2.</title>
        <authorList>
            <person name="Gouzy J."/>
            <person name="Langlade N."/>
            <person name="Munos S."/>
        </authorList>
    </citation>
    <scope>NUCLEOTIDE SEQUENCE</scope>
    <source>
        <tissue evidence="2">Leaves</tissue>
    </source>
</reference>
<dbReference type="Gene3D" id="3.30.450.200">
    <property type="match status" value="1"/>
</dbReference>
<dbReference type="Gramene" id="mRNA:HanXRQr2_Chr03g0123911">
    <property type="protein sequence ID" value="mRNA:HanXRQr2_Chr03g0123911"/>
    <property type="gene ID" value="HanXRQr2_Chr03g0123911"/>
</dbReference>
<dbReference type="Proteomes" id="UP000215914">
    <property type="component" value="Chromosome 3"/>
</dbReference>
<dbReference type="InterPro" id="IPR005113">
    <property type="entry name" value="uDENN_dom"/>
</dbReference>
<dbReference type="FunCoup" id="A0A251V907">
    <property type="interactions" value="563"/>
</dbReference>
<gene>
    <name evidence="3" type="ORF">HannXRQ_Chr03g0082891</name>
    <name evidence="2" type="ORF">HanXRQr2_Chr03g0123911</name>
</gene>
<dbReference type="InterPro" id="IPR043153">
    <property type="entry name" value="DENN_C"/>
</dbReference>
<dbReference type="SMART" id="SM00800">
    <property type="entry name" value="uDENN"/>
    <property type="match status" value="1"/>
</dbReference>
<evidence type="ECO:0000313" key="4">
    <source>
        <dbReference type="Proteomes" id="UP000215914"/>
    </source>
</evidence>
<dbReference type="SMART" id="SM00799">
    <property type="entry name" value="DENN"/>
    <property type="match status" value="1"/>
</dbReference>
<dbReference type="Pfam" id="PF02141">
    <property type="entry name" value="DENN"/>
    <property type="match status" value="1"/>
</dbReference>
<name>A0A251V907_HELAN</name>
<dbReference type="PANTHER" id="PTHR15288">
    <property type="entry name" value="DENN DOMAIN-CONTAINING PROTEIN 2"/>
    <property type="match status" value="1"/>
</dbReference>
<dbReference type="AlphaFoldDB" id="A0A251V907"/>
<evidence type="ECO:0000313" key="2">
    <source>
        <dbReference type="EMBL" id="KAF5815511.1"/>
    </source>
</evidence>
<evidence type="ECO:0000259" key="1">
    <source>
        <dbReference type="PROSITE" id="PS50211"/>
    </source>
</evidence>
<dbReference type="InterPro" id="IPR001194">
    <property type="entry name" value="cDENN_dom"/>
</dbReference>
<dbReference type="InterPro" id="IPR037516">
    <property type="entry name" value="Tripartite_DENN"/>
</dbReference>
<reference evidence="3" key="2">
    <citation type="submission" date="2017-02" db="EMBL/GenBank/DDBJ databases">
        <title>Sunflower complete genome.</title>
        <authorList>
            <person name="Langlade N."/>
            <person name="Munos S."/>
        </authorList>
    </citation>
    <scope>NUCLEOTIDE SEQUENCE [LARGE SCALE GENOMIC DNA]</scope>
    <source>
        <tissue evidence="3">Leaves</tissue>
    </source>
</reference>
<feature type="domain" description="UDENN" evidence="1">
    <location>
        <begin position="93"/>
        <end position="660"/>
    </location>
</feature>
<dbReference type="OMA" id="MVSERCC"/>
<protein>
    <submittedName>
        <fullName evidence="2">CDENN domain, uDENN domain, tripartite DENN domain-containing protein</fullName>
    </submittedName>
    <submittedName>
        <fullName evidence="3">Putative DENN domain, uDENN domain protein</fullName>
    </submittedName>
</protein>
<dbReference type="InterPro" id="IPR051942">
    <property type="entry name" value="DENN_domain_containing_2"/>
</dbReference>
<evidence type="ECO:0000313" key="3">
    <source>
        <dbReference type="EMBL" id="OTG32097.1"/>
    </source>
</evidence>
<dbReference type="Gene3D" id="3.40.50.11500">
    <property type="match status" value="1"/>
</dbReference>
<dbReference type="EMBL" id="MNCJ02000318">
    <property type="protein sequence ID" value="KAF5815511.1"/>
    <property type="molecule type" value="Genomic_DNA"/>
</dbReference>
<dbReference type="PANTHER" id="PTHR15288:SF0">
    <property type="entry name" value="UDENN DOMAIN-CONTAINING PROTEIN"/>
    <property type="match status" value="1"/>
</dbReference>
<proteinExistence type="predicted"/>
<dbReference type="InParanoid" id="A0A251V907"/>
<organism evidence="3 4">
    <name type="scientific">Helianthus annuus</name>
    <name type="common">Common sunflower</name>
    <dbReference type="NCBI Taxonomy" id="4232"/>
    <lineage>
        <taxon>Eukaryota</taxon>
        <taxon>Viridiplantae</taxon>
        <taxon>Streptophyta</taxon>
        <taxon>Embryophyta</taxon>
        <taxon>Tracheophyta</taxon>
        <taxon>Spermatophyta</taxon>
        <taxon>Magnoliopsida</taxon>
        <taxon>eudicotyledons</taxon>
        <taxon>Gunneridae</taxon>
        <taxon>Pentapetalae</taxon>
        <taxon>asterids</taxon>
        <taxon>campanulids</taxon>
        <taxon>Asterales</taxon>
        <taxon>Asteraceae</taxon>
        <taxon>Asteroideae</taxon>
        <taxon>Heliantheae alliance</taxon>
        <taxon>Heliantheae</taxon>
        <taxon>Helianthus</taxon>
    </lineage>
</organism>
<dbReference type="Pfam" id="PF03456">
    <property type="entry name" value="uDENN"/>
    <property type="match status" value="1"/>
</dbReference>
<dbReference type="PROSITE" id="PS50211">
    <property type="entry name" value="DENN"/>
    <property type="match status" value="1"/>
</dbReference>
<reference evidence="2 4" key="1">
    <citation type="journal article" date="2017" name="Nature">
        <title>The sunflower genome provides insights into oil metabolism, flowering and Asterid evolution.</title>
        <authorList>
            <person name="Badouin H."/>
            <person name="Gouzy J."/>
            <person name="Grassa C.J."/>
            <person name="Murat F."/>
            <person name="Staton S.E."/>
            <person name="Cottret L."/>
            <person name="Lelandais-Briere C."/>
            <person name="Owens G.L."/>
            <person name="Carrere S."/>
            <person name="Mayjonade B."/>
            <person name="Legrand L."/>
            <person name="Gill N."/>
            <person name="Kane N.C."/>
            <person name="Bowers J.E."/>
            <person name="Hubner S."/>
            <person name="Bellec A."/>
            <person name="Berard A."/>
            <person name="Berges H."/>
            <person name="Blanchet N."/>
            <person name="Boniface M.C."/>
            <person name="Brunel D."/>
            <person name="Catrice O."/>
            <person name="Chaidir N."/>
            <person name="Claudel C."/>
            <person name="Donnadieu C."/>
            <person name="Faraut T."/>
            <person name="Fievet G."/>
            <person name="Helmstetter N."/>
            <person name="King M."/>
            <person name="Knapp S.J."/>
            <person name="Lai Z."/>
            <person name="Le Paslier M.C."/>
            <person name="Lippi Y."/>
            <person name="Lorenzon L."/>
            <person name="Mandel J.R."/>
            <person name="Marage G."/>
            <person name="Marchand G."/>
            <person name="Marquand E."/>
            <person name="Bret-Mestries E."/>
            <person name="Morien E."/>
            <person name="Nambeesan S."/>
            <person name="Nguyen T."/>
            <person name="Pegot-Espagnet P."/>
            <person name="Pouilly N."/>
            <person name="Raftis F."/>
            <person name="Sallet E."/>
            <person name="Schiex T."/>
            <person name="Thomas J."/>
            <person name="Vandecasteele C."/>
            <person name="Vares D."/>
            <person name="Vear F."/>
            <person name="Vautrin S."/>
            <person name="Crespi M."/>
            <person name="Mangin B."/>
            <person name="Burke J.M."/>
            <person name="Salse J."/>
            <person name="Munos S."/>
            <person name="Vincourt P."/>
            <person name="Rieseberg L.H."/>
            <person name="Langlade N.B."/>
        </authorList>
    </citation>
    <scope>NUCLEOTIDE SEQUENCE [LARGE SCALE GENOMIC DNA]</scope>
    <source>
        <strain evidence="4">cv. SF193</strain>
        <tissue evidence="2">Leaves</tissue>
    </source>
</reference>
<accession>A0A251V907</accession>
<keyword evidence="4" id="KW-1185">Reference proteome</keyword>